<keyword evidence="6" id="KW-0547">Nucleotide-binding</keyword>
<dbReference type="PANTHER" id="PTHR43790">
    <property type="entry name" value="CARBOHYDRATE TRANSPORT ATP-BINDING PROTEIN MG119-RELATED"/>
    <property type="match status" value="1"/>
</dbReference>
<sequence length="508" mass="54120">MHRKAIHSAMNQPVLKAVSITKRFGATTALTHLDLDIRAGEVVALMGANGAGKSTLVKIISGVYGADSGALSLRGEPFAPSSPQHAKQLGVATVHQSIADAVVPTLSIADNLLLDQLCDGASAWRMTPAARVDAARPLAQRVGLDADLSAPLHTLSLAGQQLVTLARALAGNPSLLILDEPTASLSAPEAERLFALIERLRADGAAILLVSHRLGDLRRIADRVTVMRDGRIVADLRPPIDFDAAVETMIGHALPADRAASRESGTSGNVLFSVRDLRLTPASIPFDLDLEEGEIVAIAGPVGGGKSRLARVIFGETRAVQGDMQLLGKPWRPRSPADAIRAGVYLAGEDRWRTSLFPDSVPFASIAGTLSFPFLSRWHRGGFVHRETERSAARDAITAFGVRCTGPDDRLSRLSGGNQQKVVLARWHTEPSKLLLLDEPFQGVDAGARADIVALLRKRAAGRATLVFVSDLEEAFEIADRVVHFDRGTTLERAAPADSFSSVALTHS</sequence>
<keyword evidence="9" id="KW-0472">Membrane</keyword>
<dbReference type="Pfam" id="PF00005">
    <property type="entry name" value="ABC_tran"/>
    <property type="match status" value="2"/>
</dbReference>
<dbReference type="SMART" id="SM00382">
    <property type="entry name" value="AAA"/>
    <property type="match status" value="2"/>
</dbReference>
<protein>
    <submittedName>
        <fullName evidence="11">Ribose ABC transport system, ATP-binding protein RbsA</fullName>
        <ecNumber evidence="11">3.6.3.17</ecNumber>
    </submittedName>
</protein>
<keyword evidence="8" id="KW-1278">Translocase</keyword>
<keyword evidence="11" id="KW-0378">Hydrolase</keyword>
<accession>A0A0N7JVV0</accession>
<dbReference type="GO" id="GO:0005524">
    <property type="term" value="F:ATP binding"/>
    <property type="evidence" value="ECO:0007669"/>
    <property type="project" value="UniProtKB-KW"/>
</dbReference>
<evidence type="ECO:0000256" key="1">
    <source>
        <dbReference type="ARBA" id="ARBA00022448"/>
    </source>
</evidence>
<evidence type="ECO:0000259" key="10">
    <source>
        <dbReference type="PROSITE" id="PS50893"/>
    </source>
</evidence>
<organism evidence="11 12">
    <name type="scientific">Paraburkholderia caribensis MBA4</name>
    <dbReference type="NCBI Taxonomy" id="1323664"/>
    <lineage>
        <taxon>Bacteria</taxon>
        <taxon>Pseudomonadati</taxon>
        <taxon>Pseudomonadota</taxon>
        <taxon>Betaproteobacteria</taxon>
        <taxon>Burkholderiales</taxon>
        <taxon>Burkholderiaceae</taxon>
        <taxon>Paraburkholderia</taxon>
    </lineage>
</organism>
<keyword evidence="4" id="KW-0762">Sugar transport</keyword>
<dbReference type="InterPro" id="IPR003439">
    <property type="entry name" value="ABC_transporter-like_ATP-bd"/>
</dbReference>
<evidence type="ECO:0000256" key="6">
    <source>
        <dbReference type="ARBA" id="ARBA00022741"/>
    </source>
</evidence>
<evidence type="ECO:0000256" key="3">
    <source>
        <dbReference type="ARBA" id="ARBA00022519"/>
    </source>
</evidence>
<dbReference type="AlphaFoldDB" id="A0A0N7JVV0"/>
<keyword evidence="1" id="KW-0813">Transport</keyword>
<keyword evidence="11" id="KW-0614">Plasmid</keyword>
<dbReference type="CDD" id="cd03216">
    <property type="entry name" value="ABC_Carb_Monos_I"/>
    <property type="match status" value="1"/>
</dbReference>
<evidence type="ECO:0000256" key="4">
    <source>
        <dbReference type="ARBA" id="ARBA00022597"/>
    </source>
</evidence>
<dbReference type="PANTHER" id="PTHR43790:SF3">
    <property type="entry name" value="D-ALLOSE IMPORT ATP-BINDING PROTEIN ALSA-RELATED"/>
    <property type="match status" value="1"/>
</dbReference>
<dbReference type="EC" id="3.6.3.17" evidence="11"/>
<gene>
    <name evidence="11" type="ORF">K788_0001428</name>
</gene>
<dbReference type="InterPro" id="IPR050107">
    <property type="entry name" value="ABC_carbohydrate_import_ATPase"/>
</dbReference>
<dbReference type="PROSITE" id="PS50893">
    <property type="entry name" value="ABC_TRANSPORTER_2"/>
    <property type="match status" value="2"/>
</dbReference>
<evidence type="ECO:0000256" key="9">
    <source>
        <dbReference type="ARBA" id="ARBA00023136"/>
    </source>
</evidence>
<keyword evidence="2" id="KW-1003">Cell membrane</keyword>
<dbReference type="CDD" id="cd03215">
    <property type="entry name" value="ABC_Carb_Monos_II"/>
    <property type="match status" value="1"/>
</dbReference>
<dbReference type="Proteomes" id="UP000019146">
    <property type="component" value="Plasmid unnamed"/>
</dbReference>
<keyword evidence="5" id="KW-0677">Repeat</keyword>
<keyword evidence="7 11" id="KW-0067">ATP-binding</keyword>
<dbReference type="InterPro" id="IPR027417">
    <property type="entry name" value="P-loop_NTPase"/>
</dbReference>
<evidence type="ECO:0000313" key="11">
    <source>
        <dbReference type="EMBL" id="ALL70229.1"/>
    </source>
</evidence>
<evidence type="ECO:0000256" key="2">
    <source>
        <dbReference type="ARBA" id="ARBA00022475"/>
    </source>
</evidence>
<name>A0A0N7JVV0_9BURK</name>
<geneLocation type="plasmid" evidence="12"/>
<evidence type="ECO:0000256" key="5">
    <source>
        <dbReference type="ARBA" id="ARBA00022737"/>
    </source>
</evidence>
<proteinExistence type="predicted"/>
<dbReference type="KEGG" id="bcai:K788_0001428"/>
<dbReference type="GO" id="GO:0016887">
    <property type="term" value="F:ATP hydrolysis activity"/>
    <property type="evidence" value="ECO:0007669"/>
    <property type="project" value="InterPro"/>
</dbReference>
<dbReference type="EMBL" id="CP012748">
    <property type="protein sequence ID" value="ALL70229.1"/>
    <property type="molecule type" value="Genomic_DNA"/>
</dbReference>
<dbReference type="InterPro" id="IPR003593">
    <property type="entry name" value="AAA+_ATPase"/>
</dbReference>
<feature type="domain" description="ABC transporter" evidence="10">
    <location>
        <begin position="265"/>
        <end position="508"/>
    </location>
</feature>
<feature type="domain" description="ABC transporter" evidence="10">
    <location>
        <begin position="15"/>
        <end position="254"/>
    </location>
</feature>
<dbReference type="Gene3D" id="3.40.50.300">
    <property type="entry name" value="P-loop containing nucleotide triphosphate hydrolases"/>
    <property type="match status" value="2"/>
</dbReference>
<evidence type="ECO:0000313" key="12">
    <source>
        <dbReference type="Proteomes" id="UP000019146"/>
    </source>
</evidence>
<evidence type="ECO:0000256" key="8">
    <source>
        <dbReference type="ARBA" id="ARBA00022967"/>
    </source>
</evidence>
<dbReference type="SUPFAM" id="SSF52540">
    <property type="entry name" value="P-loop containing nucleoside triphosphate hydrolases"/>
    <property type="match status" value="2"/>
</dbReference>
<evidence type="ECO:0000256" key="7">
    <source>
        <dbReference type="ARBA" id="ARBA00022840"/>
    </source>
</evidence>
<keyword evidence="3" id="KW-0997">Cell inner membrane</keyword>
<reference evidence="11 12" key="1">
    <citation type="journal article" date="2014" name="Genome Announc.">
        <title>Draft Genome Sequence of the Haloacid-Degrading Burkholderia caribensis Strain MBA4.</title>
        <authorList>
            <person name="Pan Y."/>
            <person name="Kong K.F."/>
            <person name="Tsang J.S."/>
        </authorList>
    </citation>
    <scope>NUCLEOTIDE SEQUENCE [LARGE SCALE GENOMIC DNA]</scope>
    <source>
        <strain evidence="11 12">MBA4</strain>
        <plasmid evidence="12">Plasmid</plasmid>
    </source>
</reference>